<dbReference type="OrthoDB" id="5916568at2"/>
<dbReference type="RefSeq" id="WP_053395090.1">
    <property type="nucleotide sequence ID" value="NZ_LHPJ01000005.1"/>
</dbReference>
<dbReference type="Proteomes" id="UP000037515">
    <property type="component" value="Unassembled WGS sequence"/>
</dbReference>
<sequence length="217" mass="23848">MKKCTLALVAAGLLSASLLSAPVMAIPSDAMIDVYNQAAEGDKILVDVAHQSFEKHITEQGVDPLSLVYLGSTQTLMGRDAWMPWNQMAHTEKGLATIAKGLDLLASCNTPLTEQQTRQGLPESYLARSIAASTFTSLPDLFNHFERGYDLFLELLAEEAFHQQSYEATAWVYFYAVQAALRAQDMPQAKAWQEAMAQQDAQHPLTQQAKDLIESAA</sequence>
<protein>
    <submittedName>
        <fullName evidence="1">Uncharacterized protein</fullName>
    </submittedName>
</protein>
<accession>A0A0M0HRI8</accession>
<proteinExistence type="predicted"/>
<name>A0A0M0HRI8_VIBNE</name>
<evidence type="ECO:0000313" key="2">
    <source>
        <dbReference type="Proteomes" id="UP000037515"/>
    </source>
</evidence>
<organism evidence="1 2">
    <name type="scientific">Vibrio nereis</name>
    <dbReference type="NCBI Taxonomy" id="693"/>
    <lineage>
        <taxon>Bacteria</taxon>
        <taxon>Pseudomonadati</taxon>
        <taxon>Pseudomonadota</taxon>
        <taxon>Gammaproteobacteria</taxon>
        <taxon>Vibrionales</taxon>
        <taxon>Vibrionaceae</taxon>
        <taxon>Vibrio</taxon>
    </lineage>
</organism>
<evidence type="ECO:0000313" key="1">
    <source>
        <dbReference type="EMBL" id="KOO04679.1"/>
    </source>
</evidence>
<comment type="caution">
    <text evidence="1">The sequence shown here is derived from an EMBL/GenBank/DDBJ whole genome shotgun (WGS) entry which is preliminary data.</text>
</comment>
<dbReference type="STRING" id="693.AKJ17_07165"/>
<reference evidence="2" key="1">
    <citation type="submission" date="2015-08" db="EMBL/GenBank/DDBJ databases">
        <title>Vibrio galatheae sp. nov., a novel member of the Vibrionaceae family isolated from the Solomon Islands.</title>
        <authorList>
            <person name="Giubergia S."/>
            <person name="Machado H."/>
            <person name="Mateiu R.V."/>
            <person name="Gram L."/>
        </authorList>
    </citation>
    <scope>NUCLEOTIDE SEQUENCE [LARGE SCALE GENOMIC DNA]</scope>
    <source>
        <strain evidence="2">DSM 19584</strain>
    </source>
</reference>
<dbReference type="AlphaFoldDB" id="A0A0M0HRI8"/>
<keyword evidence="2" id="KW-1185">Reference proteome</keyword>
<dbReference type="PATRIC" id="fig|693.5.peg.1465"/>
<dbReference type="EMBL" id="LHPJ01000005">
    <property type="protein sequence ID" value="KOO04679.1"/>
    <property type="molecule type" value="Genomic_DNA"/>
</dbReference>
<gene>
    <name evidence="1" type="ORF">AKJ17_07165</name>
</gene>